<dbReference type="AlphaFoldDB" id="A0A5P8FI15"/>
<dbReference type="Pfam" id="PF00455">
    <property type="entry name" value="DeoRC"/>
    <property type="match status" value="1"/>
</dbReference>
<feature type="domain" description="HTH deoR-type" evidence="5">
    <location>
        <begin position="31"/>
        <end position="86"/>
    </location>
</feature>
<dbReference type="InterPro" id="IPR001034">
    <property type="entry name" value="DeoR_HTH"/>
</dbReference>
<sequence length="292" mass="30281">MADDAVPRHRPGPGAGTALPDAPSGTPPATRSGRWSAMLDLLATTGRLGVTETAERLGVSEATVRRDFAELARRQLVTRQHGGVVAASIAYELPYRYRSSQGDESLARIGAKVAELVRPGQVVGLNGGTTTTAVARALTAREELLAAPGLSIVTNALNIAAEAVLRQHVRCVSLGGVARPESFETTGPIAMQALEQLWLDTAVVGVTGLTVREGATCDLEDEAALIRGMIARAGEVVVVTTAVKLGTRGFASICGAAQITHLVTTRPEGEGAAVAEKQLQAMTAVGVQVHIV</sequence>
<dbReference type="GeneID" id="59162894"/>
<dbReference type="KEGG" id="jme:EEW87_000425"/>
<name>A0A5P8FI15_9MICO</name>
<dbReference type="InterPro" id="IPR037171">
    <property type="entry name" value="NagB/RpiA_transferase-like"/>
</dbReference>
<dbReference type="EMBL" id="CP044548">
    <property type="protein sequence ID" value="QFQ29116.2"/>
    <property type="molecule type" value="Genomic_DNA"/>
</dbReference>
<dbReference type="PANTHER" id="PTHR30363">
    <property type="entry name" value="HTH-TYPE TRANSCRIPTIONAL REGULATOR SRLR-RELATED"/>
    <property type="match status" value="1"/>
</dbReference>
<evidence type="ECO:0000256" key="3">
    <source>
        <dbReference type="ARBA" id="ARBA00023163"/>
    </source>
</evidence>
<keyword evidence="1" id="KW-0805">Transcription regulation</keyword>
<keyword evidence="3" id="KW-0804">Transcription</keyword>
<dbReference type="GO" id="GO:0003677">
    <property type="term" value="F:DNA binding"/>
    <property type="evidence" value="ECO:0007669"/>
    <property type="project" value="UniProtKB-KW"/>
</dbReference>
<dbReference type="InterPro" id="IPR018356">
    <property type="entry name" value="Tscrpt_reg_HTH_DeoR_CS"/>
</dbReference>
<evidence type="ECO:0000313" key="6">
    <source>
        <dbReference type="EMBL" id="QFQ29116.2"/>
    </source>
</evidence>
<evidence type="ECO:0000259" key="5">
    <source>
        <dbReference type="PROSITE" id="PS51000"/>
    </source>
</evidence>
<dbReference type="InterPro" id="IPR014036">
    <property type="entry name" value="DeoR-like_C"/>
</dbReference>
<dbReference type="PROSITE" id="PS00894">
    <property type="entry name" value="HTH_DEOR_1"/>
    <property type="match status" value="1"/>
</dbReference>
<dbReference type="SUPFAM" id="SSF46785">
    <property type="entry name" value="Winged helix' DNA-binding domain"/>
    <property type="match status" value="1"/>
</dbReference>
<dbReference type="Proteomes" id="UP000271708">
    <property type="component" value="Chromosome"/>
</dbReference>
<dbReference type="PRINTS" id="PR00037">
    <property type="entry name" value="HTHLACR"/>
</dbReference>
<accession>A0A5P8FI15</accession>
<keyword evidence="2" id="KW-0238">DNA-binding</keyword>
<gene>
    <name evidence="6" type="ORF">EEW87_000425</name>
</gene>
<dbReference type="RefSeq" id="WP_123092561.1">
    <property type="nucleotide sequence ID" value="NZ_CP044548.2"/>
</dbReference>
<dbReference type="Pfam" id="PF08220">
    <property type="entry name" value="HTH_DeoR"/>
    <property type="match status" value="1"/>
</dbReference>
<organism evidence="6 7">
    <name type="scientific">Janibacter melonis</name>
    <dbReference type="NCBI Taxonomy" id="262209"/>
    <lineage>
        <taxon>Bacteria</taxon>
        <taxon>Bacillati</taxon>
        <taxon>Actinomycetota</taxon>
        <taxon>Actinomycetes</taxon>
        <taxon>Micrococcales</taxon>
        <taxon>Intrasporangiaceae</taxon>
        <taxon>Janibacter</taxon>
    </lineage>
</organism>
<dbReference type="SMART" id="SM01134">
    <property type="entry name" value="DeoRC"/>
    <property type="match status" value="1"/>
</dbReference>
<proteinExistence type="predicted"/>
<dbReference type="Gene3D" id="1.10.10.10">
    <property type="entry name" value="Winged helix-like DNA-binding domain superfamily/Winged helix DNA-binding domain"/>
    <property type="match status" value="1"/>
</dbReference>
<evidence type="ECO:0000256" key="1">
    <source>
        <dbReference type="ARBA" id="ARBA00023015"/>
    </source>
</evidence>
<dbReference type="InterPro" id="IPR036388">
    <property type="entry name" value="WH-like_DNA-bd_sf"/>
</dbReference>
<protein>
    <submittedName>
        <fullName evidence="6">DeoR family transcriptional regulator</fullName>
    </submittedName>
</protein>
<evidence type="ECO:0000256" key="4">
    <source>
        <dbReference type="SAM" id="MobiDB-lite"/>
    </source>
</evidence>
<dbReference type="SMART" id="SM00420">
    <property type="entry name" value="HTH_DEOR"/>
    <property type="match status" value="1"/>
</dbReference>
<reference evidence="6 7" key="1">
    <citation type="submission" date="2019-09" db="EMBL/GenBank/DDBJ databases">
        <title>Complete Genome Sequence of Janibacter melonis M714 with both human health impact and industrial applications.</title>
        <authorList>
            <person name="Jin M."/>
            <person name="Zhao Q.R."/>
        </authorList>
    </citation>
    <scope>NUCLEOTIDE SEQUENCE [LARGE SCALE GENOMIC DNA]</scope>
    <source>
        <strain evidence="6 7">M714</strain>
    </source>
</reference>
<dbReference type="PROSITE" id="PS51000">
    <property type="entry name" value="HTH_DEOR_2"/>
    <property type="match status" value="1"/>
</dbReference>
<dbReference type="InterPro" id="IPR050313">
    <property type="entry name" value="Carb_Metab_HTH_regulators"/>
</dbReference>
<dbReference type="GO" id="GO:0003700">
    <property type="term" value="F:DNA-binding transcription factor activity"/>
    <property type="evidence" value="ECO:0007669"/>
    <property type="project" value="InterPro"/>
</dbReference>
<dbReference type="InterPro" id="IPR036390">
    <property type="entry name" value="WH_DNA-bd_sf"/>
</dbReference>
<evidence type="ECO:0000256" key="2">
    <source>
        <dbReference type="ARBA" id="ARBA00023125"/>
    </source>
</evidence>
<evidence type="ECO:0000313" key="7">
    <source>
        <dbReference type="Proteomes" id="UP000271708"/>
    </source>
</evidence>
<dbReference type="SUPFAM" id="SSF100950">
    <property type="entry name" value="NagB/RpiA/CoA transferase-like"/>
    <property type="match status" value="1"/>
</dbReference>
<feature type="region of interest" description="Disordered" evidence="4">
    <location>
        <begin position="1"/>
        <end position="32"/>
    </location>
</feature>
<dbReference type="PANTHER" id="PTHR30363:SF44">
    <property type="entry name" value="AGA OPERON TRANSCRIPTIONAL REPRESSOR-RELATED"/>
    <property type="match status" value="1"/>
</dbReference>